<dbReference type="OrthoDB" id="469at10239"/>
<dbReference type="GeneID" id="19620158"/>
<accession>A0A060D2Z9</accession>
<sequence>MHPRVLESPCYFPVVSAQNLQGPECEGQLEDQIEMFSFLALNKELSQEECCLIQLDKFMEMEATFYTCRAVRRLLLGVVYVPCFCASLNSHQLKLITGPNFRGEGLLISDAAYCTAKDLDTCTYIPGVLTAEETDNVLEACYHKQRMIYFPKLLTTKISWSCMLQLASRYIDMYDLDECFSLFYKRLDPLLQQVCTYNYSMLTWHLKQPSCQKWPLCYSVPTRSSEIFSLLTFMNTWPQNSSLAQLKRSIVSNIHKCPKVLFYLFKTKETMPITVTSKNILQHEDCLLFMFPQWAPRQLKKQPPDNKLHLVCVAERGTASIWLQFSQPAYMLKIALCMSVAEHVVYEAKNFSHTENVVSLPRALVANFDRMKYAPRDFPVNYDFYQKLCLEPQHKEDRMLHLKDSFTPLSHISIHGFKVNVFNTNMVINTSIRCLKHAGCYKQFTNIPKLVNNFVIRKYSVKEPAFTVSIFYSGDFSIKAAINVNISGDLVNFVFAMNTLKCLLPIVDIFPASVANWNSTFDLHGLENQQLVRDGRKDVFWTTNFPSAVSSSKGYNVSWFKAATATVSKIYGDHLIQQVKQESALILGHRNARIDSLKNKIYSTLEHRNGAQIQAAHKKFLECLYECCSWARLSPSSILGLGKRGMFDFSKRMIAHSKNKHECALSGYKVCNLIPKVLVNNKKVRLDECGRNANFLSCIQKINPKMINTKVRILKHILRRASLRSAHLSHWKLSSLLNKQNRNGQRAKD</sequence>
<comment type="similarity">
    <text evidence="1">Belongs to the herpesviridae UL87 family.</text>
</comment>
<dbReference type="EMBL" id="KJ705001">
    <property type="protein sequence ID" value="AIB03179.1"/>
    <property type="molecule type" value="Genomic_DNA"/>
</dbReference>
<name>A0A060D2Z9_9GAMA</name>
<evidence type="ECO:0000256" key="1">
    <source>
        <dbReference type="ARBA" id="ARBA00007679"/>
    </source>
</evidence>
<reference evidence="3 4" key="1">
    <citation type="journal article" date="2014" name="J. Gen. Virol.">
        <title>Novel gammaherpesvirus functions encoded by bovine herpesvirus 6 (bovine lymphotropic virus).</title>
        <authorList>
            <person name="Jia J."/>
            <person name="Delhon G."/>
            <person name="Tulman E.R."/>
            <person name="Diel D.G."/>
            <person name="Osorio F.A."/>
            <person name="Wen X."/>
            <person name="Kutish G.F."/>
            <person name="Rock D.L."/>
        </authorList>
    </citation>
    <scope>NUCLEOTIDE SEQUENCE [LARGE SCALE GENOMIC DNA]</scope>
    <source>
        <strain evidence="3">Pennsylvania 47</strain>
    </source>
</reference>
<proteinExistence type="inferred from homology"/>
<dbReference type="Pfam" id="PF03043">
    <property type="entry name" value="Herpes_UL87"/>
    <property type="match status" value="1"/>
</dbReference>
<dbReference type="Proteomes" id="UP000121539">
    <property type="component" value="Segment"/>
</dbReference>
<evidence type="ECO:0000313" key="4">
    <source>
        <dbReference type="Proteomes" id="UP000121539"/>
    </source>
</evidence>
<keyword evidence="4" id="KW-1185">Reference proteome</keyword>
<dbReference type="InterPro" id="IPR004285">
    <property type="entry name" value="Herpes_UL87_C"/>
</dbReference>
<dbReference type="RefSeq" id="YP_009042003.1">
    <property type="nucleotide sequence ID" value="NC_024303.1"/>
</dbReference>
<gene>
    <name evidence="3" type="ORF">BoHV6ORF24</name>
</gene>
<evidence type="ECO:0000259" key="2">
    <source>
        <dbReference type="Pfam" id="PF03043"/>
    </source>
</evidence>
<dbReference type="KEGG" id="vg:19620158"/>
<feature type="domain" description="Herpesvirus UL87 C-terminal" evidence="2">
    <location>
        <begin position="226"/>
        <end position="719"/>
    </location>
</feature>
<organism evidence="3 4">
    <name type="scientific">Bovine gammaherpesvirus 6</name>
    <dbReference type="NCBI Taxonomy" id="1504288"/>
    <lineage>
        <taxon>Viruses</taxon>
        <taxon>Duplodnaviria</taxon>
        <taxon>Heunggongvirae</taxon>
        <taxon>Peploviricota</taxon>
        <taxon>Herviviricetes</taxon>
        <taxon>Herpesvirales</taxon>
        <taxon>Orthoherpesviridae</taxon>
        <taxon>Gammaherpesvirinae</taxon>
        <taxon>Macavirus</taxon>
        <taxon>Macavirus bovinegamma6</taxon>
    </lineage>
</organism>
<protein>
    <submittedName>
        <fullName evidence="3">ORF24</fullName>
    </submittedName>
</protein>
<evidence type="ECO:0000313" key="3">
    <source>
        <dbReference type="EMBL" id="AIB03179.1"/>
    </source>
</evidence>